<dbReference type="SUPFAM" id="SSF52151">
    <property type="entry name" value="FabD/lysophospholipase-like"/>
    <property type="match status" value="1"/>
</dbReference>
<dbReference type="GO" id="GO:0016787">
    <property type="term" value="F:hydrolase activity"/>
    <property type="evidence" value="ECO:0007669"/>
    <property type="project" value="UniProtKB-UniRule"/>
</dbReference>
<evidence type="ECO:0000256" key="3">
    <source>
        <dbReference type="ARBA" id="ARBA00023098"/>
    </source>
</evidence>
<feature type="region of interest" description="Disordered" evidence="5">
    <location>
        <begin position="1"/>
        <end position="32"/>
    </location>
</feature>
<evidence type="ECO:0000313" key="7">
    <source>
        <dbReference type="EMBL" id="RNL43863.1"/>
    </source>
</evidence>
<dbReference type="InterPro" id="IPR016035">
    <property type="entry name" value="Acyl_Trfase/lysoPLipase"/>
</dbReference>
<reference evidence="8" key="1">
    <citation type="submission" date="2018-05" db="EMBL/GenBank/DDBJ databases">
        <title>Genome Sequencing of selected type strains of the family Eggerthellaceae.</title>
        <authorList>
            <person name="Danylec N."/>
            <person name="Stoll D.A."/>
            <person name="Doetsch A."/>
            <person name="Huch M."/>
        </authorList>
    </citation>
    <scope>NUCLEOTIDE SEQUENCE [LARGE SCALE GENOMIC DNA]</scope>
    <source>
        <strain evidence="8">DSM 16106</strain>
    </source>
</reference>
<feature type="short sequence motif" description="DGA/G" evidence="4">
    <location>
        <begin position="202"/>
        <end position="204"/>
    </location>
</feature>
<feature type="active site" description="Proton acceptor" evidence="4">
    <location>
        <position position="202"/>
    </location>
</feature>
<dbReference type="RefSeq" id="WP_123192256.1">
    <property type="nucleotide sequence ID" value="NZ_QICD01000012.1"/>
</dbReference>
<feature type="active site" description="Nucleophile" evidence="4">
    <location>
        <position position="82"/>
    </location>
</feature>
<dbReference type="AlphaFoldDB" id="A0A3N0B9R4"/>
<dbReference type="Gene3D" id="3.40.1090.10">
    <property type="entry name" value="Cytosolic phospholipase A2 catalytic domain"/>
    <property type="match status" value="1"/>
</dbReference>
<evidence type="ECO:0000256" key="5">
    <source>
        <dbReference type="SAM" id="MobiDB-lite"/>
    </source>
</evidence>
<keyword evidence="3 4" id="KW-0443">Lipid metabolism</keyword>
<comment type="caution">
    <text evidence="4">Lacks conserved residue(s) required for the propagation of feature annotation.</text>
</comment>
<dbReference type="InterPro" id="IPR045943">
    <property type="entry name" value="DUF6363"/>
</dbReference>
<dbReference type="InterPro" id="IPR002641">
    <property type="entry name" value="PNPLA_dom"/>
</dbReference>
<evidence type="ECO:0000256" key="4">
    <source>
        <dbReference type="PROSITE-ProRule" id="PRU01161"/>
    </source>
</evidence>
<dbReference type="Proteomes" id="UP000278632">
    <property type="component" value="Unassembled WGS sequence"/>
</dbReference>
<dbReference type="GO" id="GO:0016042">
    <property type="term" value="P:lipid catabolic process"/>
    <property type="evidence" value="ECO:0007669"/>
    <property type="project" value="UniProtKB-UniRule"/>
</dbReference>
<feature type="short sequence motif" description="GXSXG" evidence="4">
    <location>
        <begin position="80"/>
        <end position="84"/>
    </location>
</feature>
<keyword evidence="8" id="KW-1185">Reference proteome</keyword>
<evidence type="ECO:0000256" key="1">
    <source>
        <dbReference type="ARBA" id="ARBA00022801"/>
    </source>
</evidence>
<keyword evidence="2 4" id="KW-0442">Lipid degradation</keyword>
<dbReference type="EMBL" id="QICD01000012">
    <property type="protein sequence ID" value="RNL43863.1"/>
    <property type="molecule type" value="Genomic_DNA"/>
</dbReference>
<proteinExistence type="predicted"/>
<dbReference type="PANTHER" id="PTHR14226">
    <property type="entry name" value="NEUROPATHY TARGET ESTERASE/SWISS CHEESE D.MELANOGASTER"/>
    <property type="match status" value="1"/>
</dbReference>
<name>A0A3N0B9R4_9ACTN</name>
<evidence type="ECO:0000259" key="6">
    <source>
        <dbReference type="PROSITE" id="PS51635"/>
    </source>
</evidence>
<organism evidence="7 8">
    <name type="scientific">Paraeggerthella hongkongensis</name>
    <dbReference type="NCBI Taxonomy" id="230658"/>
    <lineage>
        <taxon>Bacteria</taxon>
        <taxon>Bacillati</taxon>
        <taxon>Actinomycetota</taxon>
        <taxon>Coriobacteriia</taxon>
        <taxon>Eggerthellales</taxon>
        <taxon>Eggerthellaceae</taxon>
        <taxon>Paraeggerthella</taxon>
    </lineage>
</organism>
<dbReference type="InterPro" id="IPR037483">
    <property type="entry name" value="YjjU-like"/>
</dbReference>
<dbReference type="OrthoDB" id="9802424at2"/>
<dbReference type="Pfam" id="PF01734">
    <property type="entry name" value="Patatin"/>
    <property type="match status" value="1"/>
</dbReference>
<keyword evidence="1 4" id="KW-0378">Hydrolase</keyword>
<evidence type="ECO:0000313" key="8">
    <source>
        <dbReference type="Proteomes" id="UP000278632"/>
    </source>
</evidence>
<evidence type="ECO:0000256" key="2">
    <source>
        <dbReference type="ARBA" id="ARBA00022963"/>
    </source>
</evidence>
<protein>
    <submittedName>
        <fullName evidence="7">Patatin family protein</fullName>
    </submittedName>
</protein>
<sequence length="325" mass="36355">MSIQSSAREPFVQHAARAKSKEPGTNPDTVPSSLYPPAWDGHAASPVNLVLEGGAMRGQFTAGVLDFFMDQKLFCERVIGVSAGALCGYNYVAGQNGRACYLNMKYCDDWRYLSMKSFVRTGNACGRAFTFDEIPNVLEPFNYPAFDQSPMQLVAVSSNLRTGEADYHEFTDSAADLPYLIASSSMPLVSQIVDIDGKLLLDGGTCDSVPIVYSMLTGAKKHIVVLTQAADFVKTPNKLMAILRQRYALYPYFLERLQHRHYDYNRMYRALPRLQDEGKLFLIQPPEPVTIGNMEKDPEKLLALYEQGYGEAAKRWPALQAYLER</sequence>
<dbReference type="Pfam" id="PF19890">
    <property type="entry name" value="DUF6363"/>
    <property type="match status" value="1"/>
</dbReference>
<comment type="caution">
    <text evidence="7">The sequence shown here is derived from an EMBL/GenBank/DDBJ whole genome shotgun (WGS) entry which is preliminary data.</text>
</comment>
<dbReference type="PROSITE" id="PS51635">
    <property type="entry name" value="PNPLA"/>
    <property type="match status" value="1"/>
</dbReference>
<accession>A0A3N0B9R4</accession>
<gene>
    <name evidence="7" type="ORF">DMP08_07210</name>
</gene>
<dbReference type="PANTHER" id="PTHR14226:SF25">
    <property type="entry name" value="PHOSPHOESTERASE"/>
    <property type="match status" value="1"/>
</dbReference>
<dbReference type="InterPro" id="IPR050301">
    <property type="entry name" value="NTE"/>
</dbReference>
<feature type="domain" description="PNPLA" evidence="6">
    <location>
        <begin position="49"/>
        <end position="215"/>
    </location>
</feature>
<dbReference type="CDD" id="cd07208">
    <property type="entry name" value="Pat_hypo_Ecoli_yjju_like"/>
    <property type="match status" value="1"/>
</dbReference>